<gene>
    <name evidence="1" type="ORF">LAC1533_0343</name>
</gene>
<protein>
    <submittedName>
        <fullName evidence="1">Uncharacterized protein</fullName>
    </submittedName>
</protein>
<organism evidence="1 2">
    <name type="scientific">Ligilactobacillus acidipiscis</name>
    <dbReference type="NCBI Taxonomy" id="89059"/>
    <lineage>
        <taxon>Bacteria</taxon>
        <taxon>Bacillati</taxon>
        <taxon>Bacillota</taxon>
        <taxon>Bacilli</taxon>
        <taxon>Lactobacillales</taxon>
        <taxon>Lactobacillaceae</taxon>
        <taxon>Ligilactobacillus</taxon>
    </lineage>
</organism>
<proteinExistence type="predicted"/>
<dbReference type="EMBL" id="LT630287">
    <property type="protein sequence ID" value="SFV39763.1"/>
    <property type="molecule type" value="Genomic_DNA"/>
</dbReference>
<evidence type="ECO:0000313" key="1">
    <source>
        <dbReference type="EMBL" id="SFV39763.1"/>
    </source>
</evidence>
<dbReference type="Proteomes" id="UP000190935">
    <property type="component" value="Chromosome I"/>
</dbReference>
<dbReference type="KEGG" id="laca:LAC1533_0343"/>
<name>A0A1K1KQR0_9LACO</name>
<sequence length="59" mass="7099">MQRIALSQLVKWSFSLHIPPLPEFWYTLFVIRVTQVTRCRGGFFIFSLQKMRLMQLQPL</sequence>
<dbReference type="AlphaFoldDB" id="A0A1K1KQR0"/>
<evidence type="ECO:0000313" key="2">
    <source>
        <dbReference type="Proteomes" id="UP000190935"/>
    </source>
</evidence>
<accession>A0A1K1KQR0</accession>
<reference evidence="2" key="1">
    <citation type="submission" date="2016-11" db="EMBL/GenBank/DDBJ databases">
        <authorList>
            <person name="Papadimitriou K."/>
        </authorList>
    </citation>
    <scope>NUCLEOTIDE SEQUENCE [LARGE SCALE GENOMIC DNA]</scope>
    <source>
        <strain evidence="2">ACA-DC 1533</strain>
    </source>
</reference>